<organism evidence="2 3">
    <name type="scientific">Gigaspora margarita</name>
    <dbReference type="NCBI Taxonomy" id="4874"/>
    <lineage>
        <taxon>Eukaryota</taxon>
        <taxon>Fungi</taxon>
        <taxon>Fungi incertae sedis</taxon>
        <taxon>Mucoromycota</taxon>
        <taxon>Glomeromycotina</taxon>
        <taxon>Glomeromycetes</taxon>
        <taxon>Diversisporales</taxon>
        <taxon>Gigasporaceae</taxon>
        <taxon>Gigaspora</taxon>
    </lineage>
</organism>
<comment type="caution">
    <text evidence="2">The sequence shown here is derived from an EMBL/GenBank/DDBJ whole genome shotgun (WGS) entry which is preliminary data.</text>
</comment>
<keyword evidence="3" id="KW-1185">Reference proteome</keyword>
<dbReference type="Proteomes" id="UP000789901">
    <property type="component" value="Unassembled WGS sequence"/>
</dbReference>
<sequence>MFSQADDERVQFICKEKCRFQKGGQEEDESLEENNEPEQKIVDEIKDYLNARYLSAMEAVWHIFKYKITSQSPYLQKVNRILYLTFQDAVHALGLLDDTNEYEQCFAKAISYNCTPGQLCLLFCHLILEEDYIYRMNNLQQGVNKSLVRIATFLEEHGYDIKQCGLSQPHGCTATILESIKLSSIWNTFKVYKLQKPVHDANDPIYSKFMDDIGNSTTGENVTLTLINTTDELNDIINFTFPIHVLNNSTTCLQQAILCPLNVEVNFINDTILQQLEGNETNLYSLDNLADDKSNNILENQRYQRNMVTTELLNSFNASGVPKHCLTLKRGCIATIMRNLSLCDKLCKNSRVIVTNIGHRLITIKNPIMDCIIHLSRITFQFRISHFPFKINCRQFPLRLAYSSTFNSSQGLTLDK</sequence>
<feature type="non-terminal residue" evidence="2">
    <location>
        <position position="416"/>
    </location>
</feature>
<protein>
    <submittedName>
        <fullName evidence="2">15550_t:CDS:1</fullName>
    </submittedName>
</protein>
<dbReference type="PANTHER" id="PTHR10492">
    <property type="match status" value="1"/>
</dbReference>
<feature type="domain" description="DNA helicase Pif1-like 2B" evidence="1">
    <location>
        <begin position="311"/>
        <end position="356"/>
    </location>
</feature>
<dbReference type="Pfam" id="PF21530">
    <property type="entry name" value="Pif1_2B_dom"/>
    <property type="match status" value="1"/>
</dbReference>
<dbReference type="InterPro" id="IPR049163">
    <property type="entry name" value="Pif1-like_2B_dom"/>
</dbReference>
<reference evidence="2 3" key="1">
    <citation type="submission" date="2021-06" db="EMBL/GenBank/DDBJ databases">
        <authorList>
            <person name="Kallberg Y."/>
            <person name="Tangrot J."/>
            <person name="Rosling A."/>
        </authorList>
    </citation>
    <scope>NUCLEOTIDE SEQUENCE [LARGE SCALE GENOMIC DNA]</scope>
    <source>
        <strain evidence="2 3">120-4 pot B 10/14</strain>
    </source>
</reference>
<gene>
    <name evidence="2" type="ORF">GMARGA_LOCUS16478</name>
</gene>
<name>A0ABN7VAS7_GIGMA</name>
<dbReference type="SUPFAM" id="SSF52540">
    <property type="entry name" value="P-loop containing nucleoside triphosphate hydrolases"/>
    <property type="match status" value="1"/>
</dbReference>
<evidence type="ECO:0000313" key="3">
    <source>
        <dbReference type="Proteomes" id="UP000789901"/>
    </source>
</evidence>
<evidence type="ECO:0000259" key="1">
    <source>
        <dbReference type="Pfam" id="PF21530"/>
    </source>
</evidence>
<dbReference type="EMBL" id="CAJVQB010011967">
    <property type="protein sequence ID" value="CAG8751832.1"/>
    <property type="molecule type" value="Genomic_DNA"/>
</dbReference>
<dbReference type="InterPro" id="IPR027417">
    <property type="entry name" value="P-loop_NTPase"/>
</dbReference>
<accession>A0ABN7VAS7</accession>
<proteinExistence type="predicted"/>
<evidence type="ECO:0000313" key="2">
    <source>
        <dbReference type="EMBL" id="CAG8751832.1"/>
    </source>
</evidence>